<accession>A0A6V8NSE7</accession>
<protein>
    <submittedName>
        <fullName evidence="1">Uncharacterized protein</fullName>
    </submittedName>
</protein>
<dbReference type="EMBL" id="BLRV01000255">
    <property type="protein sequence ID" value="GFP22191.1"/>
    <property type="molecule type" value="Genomic_DNA"/>
</dbReference>
<evidence type="ECO:0000313" key="2">
    <source>
        <dbReference type="Proteomes" id="UP000580051"/>
    </source>
</evidence>
<reference evidence="1 2" key="1">
    <citation type="journal article" date="2020" name="Front. Microbiol.">
        <title>Single-cell genomics of novel Actinobacteria with the Wood-Ljungdahl pathway discovered in a serpentinizing system.</title>
        <authorList>
            <person name="Merino N."/>
            <person name="Kawai M."/>
            <person name="Boyd E.S."/>
            <person name="Colman D.R."/>
            <person name="McGlynn S.E."/>
            <person name="Nealson K.H."/>
            <person name="Kurokawa K."/>
            <person name="Hongoh Y."/>
        </authorList>
    </citation>
    <scope>NUCLEOTIDE SEQUENCE [LARGE SCALE GENOMIC DNA]</scope>
    <source>
        <strain evidence="1 2">S06</strain>
    </source>
</reference>
<feature type="non-terminal residue" evidence="1">
    <location>
        <position position="1"/>
    </location>
</feature>
<dbReference type="AlphaFoldDB" id="A0A6V8NSE7"/>
<organism evidence="1 2">
    <name type="scientific">Candidatus Hakubella thermalkaliphila</name>
    <dbReference type="NCBI Taxonomy" id="2754717"/>
    <lineage>
        <taxon>Bacteria</taxon>
        <taxon>Bacillati</taxon>
        <taxon>Actinomycetota</taxon>
        <taxon>Actinomycetota incertae sedis</taxon>
        <taxon>Candidatus Hakubellales</taxon>
        <taxon>Candidatus Hakubellaceae</taxon>
        <taxon>Candidatus Hakubella</taxon>
    </lineage>
</organism>
<dbReference type="Proteomes" id="UP000580051">
    <property type="component" value="Unassembled WGS sequence"/>
</dbReference>
<name>A0A6V8NSE7_9ACTN</name>
<comment type="caution">
    <text evidence="1">The sequence shown here is derived from an EMBL/GenBank/DDBJ whole genome shotgun (WGS) entry which is preliminary data.</text>
</comment>
<proteinExistence type="predicted"/>
<gene>
    <name evidence="1" type="ORF">HKBW3S06_01418</name>
</gene>
<evidence type="ECO:0000313" key="1">
    <source>
        <dbReference type="EMBL" id="GFP22191.1"/>
    </source>
</evidence>
<sequence length="43" mass="4656">SPDNTWAAETEADIISIGTLTMSAPALELFKELFRGAESLTEE</sequence>